<dbReference type="GO" id="GO:0016787">
    <property type="term" value="F:hydrolase activity"/>
    <property type="evidence" value="ECO:0007669"/>
    <property type="project" value="UniProtKB-KW"/>
</dbReference>
<dbReference type="EMBL" id="JBHSPH010000001">
    <property type="protein sequence ID" value="MFC5860920.1"/>
    <property type="molecule type" value="Genomic_DNA"/>
</dbReference>
<comment type="caution">
    <text evidence="9">The sequence shown here is derived from an EMBL/GenBank/DDBJ whole genome shotgun (WGS) entry which is preliminary data.</text>
</comment>
<keyword evidence="5 7" id="KW-1133">Transmembrane helix</keyword>
<feature type="transmembrane region" description="Helical" evidence="7">
    <location>
        <begin position="140"/>
        <end position="160"/>
    </location>
</feature>
<evidence type="ECO:0000256" key="1">
    <source>
        <dbReference type="ARBA" id="ARBA00001947"/>
    </source>
</evidence>
<dbReference type="RefSeq" id="WP_263334848.1">
    <property type="nucleotide sequence ID" value="NZ_JAGSYH010000002.1"/>
</dbReference>
<keyword evidence="10" id="KW-1185">Reference proteome</keyword>
<keyword evidence="4 7" id="KW-0812">Transmembrane</keyword>
<gene>
    <name evidence="9" type="ORF">ACFPT7_01285</name>
</gene>
<accession>A0ABW1ECJ1</accession>
<evidence type="ECO:0000313" key="9">
    <source>
        <dbReference type="EMBL" id="MFC5860920.1"/>
    </source>
</evidence>
<comment type="similarity">
    <text evidence="3">Belongs to the peptidase M50B family.</text>
</comment>
<reference evidence="10" key="1">
    <citation type="journal article" date="2019" name="Int. J. Syst. Evol. Microbiol.">
        <title>The Global Catalogue of Microorganisms (GCM) 10K type strain sequencing project: providing services to taxonomists for standard genome sequencing and annotation.</title>
        <authorList>
            <consortium name="The Broad Institute Genomics Platform"/>
            <consortium name="The Broad Institute Genome Sequencing Center for Infectious Disease"/>
            <person name="Wu L."/>
            <person name="Ma J."/>
        </authorList>
    </citation>
    <scope>NUCLEOTIDE SEQUENCE [LARGE SCALE GENOMIC DNA]</scope>
    <source>
        <strain evidence="10">JCM 4087</strain>
    </source>
</reference>
<evidence type="ECO:0000259" key="8">
    <source>
        <dbReference type="Pfam" id="PF02163"/>
    </source>
</evidence>
<name>A0ABW1ECJ1_9BACT</name>
<feature type="transmembrane region" description="Helical" evidence="7">
    <location>
        <begin position="180"/>
        <end position="203"/>
    </location>
</feature>
<evidence type="ECO:0000256" key="2">
    <source>
        <dbReference type="ARBA" id="ARBA00004141"/>
    </source>
</evidence>
<sequence length="536" mass="58776">MQAILKRLVRFVFGLQALTFLPMLPAMIYLVSKHGLPNSRVTPQSVYEVGVALSAIGVVYAGALFTMQRGWPSMRIWGVVASTLNLLFLIPLLFVRHSAAVNAAWIIPAAGAAGLYLFLNSDSRASLVSGAAKTPRIKGDCTNAVLDVLVWLLAAAAWIYGETWCIGFLRGNGIWYPHGLVLYAEYAVVTLLSILVHEFGHAFGGWSVGMKLRLFAFGPFSWQIRDGKWEFKFDSSQIFPSGGLTGNVPSGPEHQVWQSLLMIVAGPSINLGTGLIAVGLAVTLDPNSPVNAGGALLMFGIVSLITGATNLLPFRTRRQGYSDGARLLQLLNGGPAADIYFAQSFISSSLVTSLRPADYDMQLIERAAAAAQGTQLLRFRLCECQHYLDRQQMDQAREALARAELVYESSQASVSASLLPSLIFAVAYVKRDAASARRYWTDMEELERKTKTYVRRNVDYWIAECALQWSEHSLDAAHTAWHRGAAMANQLPAAGAYDFDRTKYLLMQKELDQYSAKFSIMGSVPQAAQPAWDTAF</sequence>
<dbReference type="InterPro" id="IPR008915">
    <property type="entry name" value="Peptidase_M50"/>
</dbReference>
<evidence type="ECO:0000256" key="4">
    <source>
        <dbReference type="ARBA" id="ARBA00022692"/>
    </source>
</evidence>
<comment type="subcellular location">
    <subcellularLocation>
        <location evidence="2">Membrane</location>
        <topology evidence="2">Multi-pass membrane protein</topology>
    </subcellularLocation>
</comment>
<feature type="transmembrane region" description="Helical" evidence="7">
    <location>
        <begin position="260"/>
        <end position="284"/>
    </location>
</feature>
<feature type="transmembrane region" description="Helical" evidence="7">
    <location>
        <begin position="12"/>
        <end position="32"/>
    </location>
</feature>
<evidence type="ECO:0000256" key="6">
    <source>
        <dbReference type="ARBA" id="ARBA00023136"/>
    </source>
</evidence>
<comment type="cofactor">
    <cofactor evidence="1">
        <name>Zn(2+)</name>
        <dbReference type="ChEBI" id="CHEBI:29105"/>
    </cofactor>
</comment>
<feature type="transmembrane region" description="Helical" evidence="7">
    <location>
        <begin position="100"/>
        <end position="119"/>
    </location>
</feature>
<feature type="domain" description="Peptidase M50" evidence="8">
    <location>
        <begin position="187"/>
        <end position="284"/>
    </location>
</feature>
<protein>
    <submittedName>
        <fullName evidence="9">M50 family metallopeptidase</fullName>
        <ecNumber evidence="9">3.4.24.-</ecNumber>
    </submittedName>
</protein>
<evidence type="ECO:0000256" key="3">
    <source>
        <dbReference type="ARBA" id="ARBA00007931"/>
    </source>
</evidence>
<evidence type="ECO:0000256" key="5">
    <source>
        <dbReference type="ARBA" id="ARBA00022989"/>
    </source>
</evidence>
<keyword evidence="6 7" id="KW-0472">Membrane</keyword>
<feature type="transmembrane region" description="Helical" evidence="7">
    <location>
        <begin position="76"/>
        <end position="94"/>
    </location>
</feature>
<dbReference type="EC" id="3.4.24.-" evidence="9"/>
<dbReference type="CDD" id="cd05709">
    <property type="entry name" value="S2P-M50"/>
    <property type="match status" value="1"/>
</dbReference>
<feature type="transmembrane region" description="Helical" evidence="7">
    <location>
        <begin position="44"/>
        <end position="64"/>
    </location>
</feature>
<dbReference type="Pfam" id="PF02163">
    <property type="entry name" value="Peptidase_M50"/>
    <property type="match status" value="1"/>
</dbReference>
<proteinExistence type="inferred from homology"/>
<organism evidence="9 10">
    <name type="scientific">Acidicapsa dinghuensis</name>
    <dbReference type="NCBI Taxonomy" id="2218256"/>
    <lineage>
        <taxon>Bacteria</taxon>
        <taxon>Pseudomonadati</taxon>
        <taxon>Acidobacteriota</taxon>
        <taxon>Terriglobia</taxon>
        <taxon>Terriglobales</taxon>
        <taxon>Acidobacteriaceae</taxon>
        <taxon>Acidicapsa</taxon>
    </lineage>
</organism>
<keyword evidence="9" id="KW-0378">Hydrolase</keyword>
<evidence type="ECO:0000313" key="10">
    <source>
        <dbReference type="Proteomes" id="UP001596091"/>
    </source>
</evidence>
<feature type="transmembrane region" description="Helical" evidence="7">
    <location>
        <begin position="290"/>
        <end position="312"/>
    </location>
</feature>
<evidence type="ECO:0000256" key="7">
    <source>
        <dbReference type="SAM" id="Phobius"/>
    </source>
</evidence>
<dbReference type="Proteomes" id="UP001596091">
    <property type="component" value="Unassembled WGS sequence"/>
</dbReference>